<accession>A0A126QPM5</accession>
<dbReference type="RefSeq" id="WP_066803052.1">
    <property type="nucleotide sequence ID" value="NZ_CP014206.1"/>
</dbReference>
<keyword evidence="1" id="KW-0732">Signal</keyword>
<organism evidence="3 5">
    <name type="scientific">Pseudodesulfovibrio indicus</name>
    <dbReference type="NCBI Taxonomy" id="1716143"/>
    <lineage>
        <taxon>Bacteria</taxon>
        <taxon>Pseudomonadati</taxon>
        <taxon>Thermodesulfobacteriota</taxon>
        <taxon>Desulfovibrionia</taxon>
        <taxon>Desulfovibrionales</taxon>
        <taxon>Desulfovibrionaceae</taxon>
    </lineage>
</organism>
<dbReference type="OrthoDB" id="5450576at2"/>
<dbReference type="KEGG" id="dej:AWY79_09895"/>
<feature type="chain" id="PRO_5044548195" evidence="1">
    <location>
        <begin position="20"/>
        <end position="241"/>
    </location>
</feature>
<evidence type="ECO:0000313" key="4">
    <source>
        <dbReference type="Proteomes" id="UP000055611"/>
    </source>
</evidence>
<dbReference type="EMBL" id="SOBK01000003">
    <property type="protein sequence ID" value="TDT89796.1"/>
    <property type="molecule type" value="Genomic_DNA"/>
</dbReference>
<protein>
    <submittedName>
        <fullName evidence="3">Uncharacterized protein</fullName>
    </submittedName>
</protein>
<sequence>MKIICSLLLVCLTALPSFAFMPDGEELAASLRKNYGPMRSWQAKMTFPDQPGVSVVLWYSSGRWRQEWQAGDKAVAVGSLGSVARACTASAFPLSPLFVWMVPDPLEAWQAWGVDETVGNFGFCGDQPCLMLGADPMDQSAPAVHLNNEDYAPLLVRYGSELGPITVEFLDYKAYAGYRVPQKVLVRTGASEFECAVEWLRINGADSEELYAVDALDPTPCAEPPQPFGFLRESFRYPGAR</sequence>
<reference evidence="2 4" key="1">
    <citation type="journal article" date="2016" name="Front. Microbiol.">
        <title>Genome Sequence of the Piezophilic, Mesophilic Sulfate-Reducing Bacterium Desulfovibrio indicus J2T.</title>
        <authorList>
            <person name="Cao J."/>
            <person name="Maignien L."/>
            <person name="Shao Z."/>
            <person name="Alain K."/>
            <person name="Jebbar M."/>
        </authorList>
    </citation>
    <scope>NUCLEOTIDE SEQUENCE [LARGE SCALE GENOMIC DNA]</scope>
    <source>
        <strain evidence="2 4">J2</strain>
    </source>
</reference>
<gene>
    <name evidence="2" type="ORF">AWY79_09895</name>
    <name evidence="3" type="ORF">EDC59_10392</name>
</gene>
<feature type="signal peptide" evidence="1">
    <location>
        <begin position="1"/>
        <end position="19"/>
    </location>
</feature>
<dbReference type="Proteomes" id="UP000055611">
    <property type="component" value="Chromosome"/>
</dbReference>
<keyword evidence="4" id="KW-1185">Reference proteome</keyword>
<evidence type="ECO:0000256" key="1">
    <source>
        <dbReference type="SAM" id="SignalP"/>
    </source>
</evidence>
<proteinExistence type="predicted"/>
<dbReference type="AlphaFoldDB" id="A0A126QPM5"/>
<name>A0A126QPM5_9BACT</name>
<dbReference type="EMBL" id="CP014206">
    <property type="protein sequence ID" value="AMK11405.1"/>
    <property type="molecule type" value="Genomic_DNA"/>
</dbReference>
<evidence type="ECO:0000313" key="5">
    <source>
        <dbReference type="Proteomes" id="UP000295506"/>
    </source>
</evidence>
<evidence type="ECO:0000313" key="3">
    <source>
        <dbReference type="EMBL" id="TDT89796.1"/>
    </source>
</evidence>
<dbReference type="Proteomes" id="UP000295506">
    <property type="component" value="Unassembled WGS sequence"/>
</dbReference>
<evidence type="ECO:0000313" key="2">
    <source>
        <dbReference type="EMBL" id="AMK11405.1"/>
    </source>
</evidence>
<reference evidence="3 5" key="2">
    <citation type="submission" date="2019-03" db="EMBL/GenBank/DDBJ databases">
        <title>Genomic Encyclopedia of Type Strains, Phase IV (KMG-IV): sequencing the most valuable type-strain genomes for metagenomic binning, comparative biology and taxonomic classification.</title>
        <authorList>
            <person name="Goeker M."/>
        </authorList>
    </citation>
    <scope>NUCLEOTIDE SEQUENCE [LARGE SCALE GENOMIC DNA]</scope>
    <source>
        <strain evidence="3 5">DSM 101483</strain>
    </source>
</reference>